<dbReference type="HOGENOM" id="CLU_011263_13_3_11"/>
<dbReference type="eggNOG" id="COG1404">
    <property type="taxonomic scope" value="Bacteria"/>
</dbReference>
<evidence type="ECO:0000256" key="1">
    <source>
        <dbReference type="ARBA" id="ARBA00004162"/>
    </source>
</evidence>
<dbReference type="OrthoDB" id="5240330at2"/>
<feature type="active site" description="Charge relay system" evidence="10">
    <location>
        <position position="252"/>
    </location>
</feature>
<dbReference type="Gene3D" id="3.40.50.200">
    <property type="entry name" value="Peptidase S8/S53 domain"/>
    <property type="match status" value="1"/>
</dbReference>
<dbReference type="GO" id="GO:0004252">
    <property type="term" value="F:serine-type endopeptidase activity"/>
    <property type="evidence" value="ECO:0007669"/>
    <property type="project" value="UniProtKB-UniRule"/>
</dbReference>
<feature type="chain" id="PRO_5039130428" evidence="13">
    <location>
        <begin position="20"/>
        <end position="385"/>
    </location>
</feature>
<evidence type="ECO:0000256" key="9">
    <source>
        <dbReference type="ARBA" id="ARBA00023136"/>
    </source>
</evidence>
<evidence type="ECO:0000256" key="6">
    <source>
        <dbReference type="ARBA" id="ARBA00022801"/>
    </source>
</evidence>
<keyword evidence="4 10" id="KW-0645">Protease</keyword>
<dbReference type="GO" id="GO:0005886">
    <property type="term" value="C:plasma membrane"/>
    <property type="evidence" value="ECO:0007669"/>
    <property type="project" value="UniProtKB-SubCell"/>
</dbReference>
<protein>
    <submittedName>
        <fullName evidence="15">Peptidase S8 and S53 subtilisin kexin sedolisin</fullName>
    </submittedName>
</protein>
<evidence type="ECO:0000259" key="14">
    <source>
        <dbReference type="Pfam" id="PF00082"/>
    </source>
</evidence>
<feature type="region of interest" description="Disordered" evidence="11">
    <location>
        <begin position="313"/>
        <end position="347"/>
    </location>
</feature>
<keyword evidence="5 12" id="KW-0812">Transmembrane</keyword>
<keyword evidence="8 12" id="KW-1133">Transmembrane helix</keyword>
<dbReference type="PANTHER" id="PTHR43806:SF11">
    <property type="entry name" value="CEREVISIN-RELATED"/>
    <property type="match status" value="1"/>
</dbReference>
<dbReference type="PROSITE" id="PS51892">
    <property type="entry name" value="SUBTILASE"/>
    <property type="match status" value="1"/>
</dbReference>
<feature type="transmembrane region" description="Helical" evidence="12">
    <location>
        <begin position="351"/>
        <end position="369"/>
    </location>
</feature>
<dbReference type="PRINTS" id="PR00723">
    <property type="entry name" value="SUBTILISIN"/>
</dbReference>
<evidence type="ECO:0000256" key="10">
    <source>
        <dbReference type="PROSITE-ProRule" id="PRU01240"/>
    </source>
</evidence>
<evidence type="ECO:0000256" key="13">
    <source>
        <dbReference type="SAM" id="SignalP"/>
    </source>
</evidence>
<evidence type="ECO:0000256" key="7">
    <source>
        <dbReference type="ARBA" id="ARBA00022825"/>
    </source>
</evidence>
<dbReference type="Pfam" id="PF00082">
    <property type="entry name" value="Peptidase_S8"/>
    <property type="match status" value="1"/>
</dbReference>
<feature type="active site" description="Charge relay system" evidence="10">
    <location>
        <position position="60"/>
    </location>
</feature>
<organism evidence="15">
    <name type="scientific">Salinispora arenicola (strain CNS-205)</name>
    <dbReference type="NCBI Taxonomy" id="391037"/>
    <lineage>
        <taxon>Bacteria</taxon>
        <taxon>Bacillati</taxon>
        <taxon>Actinomycetota</taxon>
        <taxon>Actinomycetes</taxon>
        <taxon>Micromonosporales</taxon>
        <taxon>Micromonosporaceae</taxon>
        <taxon>Salinispora</taxon>
    </lineage>
</organism>
<evidence type="ECO:0000256" key="3">
    <source>
        <dbReference type="ARBA" id="ARBA00022475"/>
    </source>
</evidence>
<keyword evidence="7 10" id="KW-0720">Serine protease</keyword>
<dbReference type="InterPro" id="IPR015500">
    <property type="entry name" value="Peptidase_S8_subtilisin-rel"/>
</dbReference>
<evidence type="ECO:0000256" key="12">
    <source>
        <dbReference type="SAM" id="Phobius"/>
    </source>
</evidence>
<dbReference type="InterPro" id="IPR000209">
    <property type="entry name" value="Peptidase_S8/S53_dom"/>
</dbReference>
<dbReference type="GO" id="GO:0006508">
    <property type="term" value="P:proteolysis"/>
    <property type="evidence" value="ECO:0007669"/>
    <property type="project" value="UniProtKB-KW"/>
</dbReference>
<dbReference type="AlphaFoldDB" id="A8M2U6"/>
<sequence>MTKLSAFAGLVALIPVAVAVPTGTPPADQVRDHQWHLSYLDVDSAHRHSQGEGVVVAVPDTGVNPHPDLRRNLLPGIDLIERSPDGRQDTEGHGTKMAGLIAAHGRSDGSGALGIAPKAKILPIKAIYDEFDPAIVDEDNYLAVAVERAAASGAKVISISASGPFRFRLERAIKAAIAANVVVVAGVGNWPDDTRVTYPAKMEGVIAVGGVDRNGRVADISTRGPEVDIVAPCVDVYSTSFDSRYRGGTGTSNSTAIVAGAAALVRAKFPDLSAEEVAHRLTATAVDKGPPGHDEQYGHGVVDLVAALTADVPPLATPRSPTTDAPPVRSWVQPEAGGDPEADSASTTARGLATLGVLVAAGGAWIAIVKYRRRRDDEPPPRISR</sequence>
<dbReference type="PANTHER" id="PTHR43806">
    <property type="entry name" value="PEPTIDASE S8"/>
    <property type="match status" value="1"/>
</dbReference>
<evidence type="ECO:0000256" key="8">
    <source>
        <dbReference type="ARBA" id="ARBA00022989"/>
    </source>
</evidence>
<dbReference type="STRING" id="391037.Sare_0795"/>
<evidence type="ECO:0000256" key="4">
    <source>
        <dbReference type="ARBA" id="ARBA00022670"/>
    </source>
</evidence>
<gene>
    <name evidence="15" type="ordered locus">Sare_0795</name>
</gene>
<dbReference type="InterPro" id="IPR036852">
    <property type="entry name" value="Peptidase_S8/S53_dom_sf"/>
</dbReference>
<dbReference type="MEROPS" id="S08.121"/>
<proteinExistence type="inferred from homology"/>
<evidence type="ECO:0000256" key="11">
    <source>
        <dbReference type="SAM" id="MobiDB-lite"/>
    </source>
</evidence>
<keyword evidence="9 12" id="KW-0472">Membrane</keyword>
<dbReference type="PATRIC" id="fig|391037.6.peg.810"/>
<evidence type="ECO:0000256" key="5">
    <source>
        <dbReference type="ARBA" id="ARBA00022692"/>
    </source>
</evidence>
<comment type="subcellular location">
    <subcellularLocation>
        <location evidence="1">Cell membrane</location>
        <topology evidence="1">Single-pass membrane protein</topology>
    </subcellularLocation>
</comment>
<reference evidence="15" key="1">
    <citation type="submission" date="2007-10" db="EMBL/GenBank/DDBJ databases">
        <title>Complete sequence of Salinispora arenicola CNS-205.</title>
        <authorList>
            <consortium name="US DOE Joint Genome Institute"/>
            <person name="Copeland A."/>
            <person name="Lucas S."/>
            <person name="Lapidus A."/>
            <person name="Barry K."/>
            <person name="Glavina del Rio T."/>
            <person name="Dalin E."/>
            <person name="Tice H."/>
            <person name="Pitluck S."/>
            <person name="Foster B."/>
            <person name="Schmutz J."/>
            <person name="Larimer F."/>
            <person name="Land M."/>
            <person name="Hauser L."/>
            <person name="Kyrpides N."/>
            <person name="Ivanova N."/>
            <person name="Jensen P.R."/>
            <person name="Moore B.S."/>
            <person name="Penn K."/>
            <person name="Jenkins C."/>
            <person name="Udwary D."/>
            <person name="Xiang L."/>
            <person name="Gontang E."/>
            <person name="Richardson P."/>
        </authorList>
    </citation>
    <scope>NUCLEOTIDE SEQUENCE [LARGE SCALE GENOMIC DNA]</scope>
    <source>
        <strain evidence="15">CNS-205</strain>
    </source>
</reference>
<dbReference type="NCBIfam" id="TIGR03921">
    <property type="entry name" value="T7SS_mycosin"/>
    <property type="match status" value="1"/>
</dbReference>
<keyword evidence="3" id="KW-1003">Cell membrane</keyword>
<dbReference type="KEGG" id="saq:Sare_0795"/>
<keyword evidence="13" id="KW-0732">Signal</keyword>
<evidence type="ECO:0000256" key="2">
    <source>
        <dbReference type="ARBA" id="ARBA00011073"/>
    </source>
</evidence>
<dbReference type="InterPro" id="IPR023834">
    <property type="entry name" value="T7SS_pept_S8A_mycosin"/>
</dbReference>
<dbReference type="SUPFAM" id="SSF52743">
    <property type="entry name" value="Subtilisin-like"/>
    <property type="match status" value="1"/>
</dbReference>
<accession>A8M2U6</accession>
<dbReference type="EMBL" id="CP000850">
    <property type="protein sequence ID" value="ABV96714.1"/>
    <property type="molecule type" value="Genomic_DNA"/>
</dbReference>
<feature type="domain" description="Peptidase S8/S53" evidence="14">
    <location>
        <begin position="51"/>
        <end position="300"/>
    </location>
</feature>
<feature type="active site" description="Charge relay system" evidence="10">
    <location>
        <position position="93"/>
    </location>
</feature>
<keyword evidence="6 10" id="KW-0378">Hydrolase</keyword>
<evidence type="ECO:0000313" key="15">
    <source>
        <dbReference type="EMBL" id="ABV96714.1"/>
    </source>
</evidence>
<comment type="similarity">
    <text evidence="2 10">Belongs to the peptidase S8 family.</text>
</comment>
<name>A8M2U6_SALAI</name>
<feature type="signal peptide" evidence="13">
    <location>
        <begin position="1"/>
        <end position="19"/>
    </location>
</feature>
<dbReference type="InterPro" id="IPR050131">
    <property type="entry name" value="Peptidase_S8_subtilisin-like"/>
</dbReference>